<dbReference type="InterPro" id="IPR002347">
    <property type="entry name" value="SDR_fam"/>
</dbReference>
<dbReference type="AlphaFoldDB" id="A0A5D3FSW8"/>
<keyword evidence="4" id="KW-1185">Reference proteome</keyword>
<dbReference type="NCBIfam" id="NF005559">
    <property type="entry name" value="PRK07231.1"/>
    <property type="match status" value="1"/>
</dbReference>
<evidence type="ECO:0000256" key="2">
    <source>
        <dbReference type="ARBA" id="ARBA00023002"/>
    </source>
</evidence>
<evidence type="ECO:0000256" key="1">
    <source>
        <dbReference type="ARBA" id="ARBA00006484"/>
    </source>
</evidence>
<protein>
    <submittedName>
        <fullName evidence="3">SDR family oxidoreductase</fullName>
    </submittedName>
</protein>
<comment type="caution">
    <text evidence="3">The sequence shown here is derived from an EMBL/GenBank/DDBJ whole genome shotgun (WGS) entry which is preliminary data.</text>
</comment>
<dbReference type="SUPFAM" id="SSF51735">
    <property type="entry name" value="NAD(P)-binding Rossmann-fold domains"/>
    <property type="match status" value="1"/>
</dbReference>
<dbReference type="CDD" id="cd05233">
    <property type="entry name" value="SDR_c"/>
    <property type="match status" value="1"/>
</dbReference>
<dbReference type="EMBL" id="VSRQ01000002">
    <property type="protein sequence ID" value="TYK51006.1"/>
    <property type="molecule type" value="Genomic_DNA"/>
</dbReference>
<dbReference type="InterPro" id="IPR051122">
    <property type="entry name" value="SDR_DHRS6-like"/>
</dbReference>
<evidence type="ECO:0000313" key="3">
    <source>
        <dbReference type="EMBL" id="TYK51006.1"/>
    </source>
</evidence>
<reference evidence="3 4" key="1">
    <citation type="submission" date="2019-08" db="EMBL/GenBank/DDBJ databases">
        <title>Actinomadura sp. nov. CYP1-5 isolated from mountain soil.</title>
        <authorList>
            <person name="Songsumanus A."/>
            <person name="Kuncharoen N."/>
            <person name="Kudo T."/>
            <person name="Yuki M."/>
            <person name="Igarashi Y."/>
            <person name="Tanasupawat S."/>
        </authorList>
    </citation>
    <scope>NUCLEOTIDE SEQUENCE [LARGE SCALE GENOMIC DNA]</scope>
    <source>
        <strain evidence="3 4">CYP1-5</strain>
    </source>
</reference>
<dbReference type="PRINTS" id="PR00081">
    <property type="entry name" value="GDHRDH"/>
</dbReference>
<keyword evidence="2" id="KW-0560">Oxidoreductase</keyword>
<gene>
    <name evidence="3" type="ORF">FXF68_11170</name>
</gene>
<dbReference type="Pfam" id="PF13561">
    <property type="entry name" value="adh_short_C2"/>
    <property type="match status" value="1"/>
</dbReference>
<sequence>MAPPNRRETTVPSRRRFEERSVIVTGAASGIGRETAVRFAREGALVTVADIDEEGARRTVEAITADGGAARACRTDVTDPDAVQAMVDGAAEAYGGPHVLHNNAYWAPLGRTVADTTLPEWDRTIDTTLKSVFLGCKYAIPHMVAAGGGVIVNTASTAGLVATPSFAAYMAAKGGVIALTRSIAFDYGKEGIRCNAVAPGLTRTPATDPVFRDQERLDFLTDRLLLGYAGEPKDIAEAVLYLAGDESRFMTGQTIVVDGGRLIA</sequence>
<evidence type="ECO:0000313" key="4">
    <source>
        <dbReference type="Proteomes" id="UP000323505"/>
    </source>
</evidence>
<name>A0A5D3FSW8_9ACTN</name>
<dbReference type="Gene3D" id="3.40.50.720">
    <property type="entry name" value="NAD(P)-binding Rossmann-like Domain"/>
    <property type="match status" value="1"/>
</dbReference>
<dbReference type="PANTHER" id="PTHR43477:SF1">
    <property type="entry name" value="DIHYDROANTICAPSIN 7-DEHYDROGENASE"/>
    <property type="match status" value="1"/>
</dbReference>
<accession>A0A5D3FSW8</accession>
<comment type="similarity">
    <text evidence="1">Belongs to the short-chain dehydrogenases/reductases (SDR) family.</text>
</comment>
<dbReference type="Proteomes" id="UP000323505">
    <property type="component" value="Unassembled WGS sequence"/>
</dbReference>
<dbReference type="InterPro" id="IPR036291">
    <property type="entry name" value="NAD(P)-bd_dom_sf"/>
</dbReference>
<proteinExistence type="inferred from homology"/>
<dbReference type="FunFam" id="3.40.50.720:FF:000084">
    <property type="entry name" value="Short-chain dehydrogenase reductase"/>
    <property type="match status" value="1"/>
</dbReference>
<dbReference type="GO" id="GO:0016491">
    <property type="term" value="F:oxidoreductase activity"/>
    <property type="evidence" value="ECO:0007669"/>
    <property type="project" value="UniProtKB-KW"/>
</dbReference>
<dbReference type="PANTHER" id="PTHR43477">
    <property type="entry name" value="DIHYDROANTICAPSIN 7-DEHYDROGENASE"/>
    <property type="match status" value="1"/>
</dbReference>
<organism evidence="3 4">
    <name type="scientific">Actinomadura decatromicini</name>
    <dbReference type="NCBI Taxonomy" id="2604572"/>
    <lineage>
        <taxon>Bacteria</taxon>
        <taxon>Bacillati</taxon>
        <taxon>Actinomycetota</taxon>
        <taxon>Actinomycetes</taxon>
        <taxon>Streptosporangiales</taxon>
        <taxon>Thermomonosporaceae</taxon>
        <taxon>Actinomadura</taxon>
    </lineage>
</organism>